<sequence>MLIVVQSFQLFTLILIIPLPILTYLWFKYYNVLINEGMKYAGDKYVEEEIILLPTSSKTVKISGKTVILVYGVNPWITIRINGGAKQKVFKIRLLNQIGELELINESKVFQVKVKLRYSA</sequence>
<protein>
    <submittedName>
        <fullName evidence="2">Uncharacterized protein</fullName>
    </submittedName>
</protein>
<keyword evidence="1" id="KW-1133">Transmembrane helix</keyword>
<keyword evidence="1" id="KW-0472">Membrane</keyword>
<keyword evidence="3" id="KW-1185">Reference proteome</keyword>
<dbReference type="Proteomes" id="UP001319921">
    <property type="component" value="Chromosome"/>
</dbReference>
<evidence type="ECO:0000313" key="2">
    <source>
        <dbReference type="EMBL" id="BDB99040.1"/>
    </source>
</evidence>
<name>A0AAQ4CTA9_9CREN</name>
<feature type="transmembrane region" description="Helical" evidence="1">
    <location>
        <begin position="6"/>
        <end position="27"/>
    </location>
</feature>
<reference evidence="2 3" key="1">
    <citation type="journal article" date="2022" name="Microbiol. Resour. Announc.">
        <title>Complete Genome Sequence of the Hyperthermophilic and Acidophilic Archaeon Saccharolobus caldissimus Strain HS-3T.</title>
        <authorList>
            <person name="Sakai H.D."/>
            <person name="Kurosawa N."/>
        </authorList>
    </citation>
    <scope>NUCLEOTIDE SEQUENCE [LARGE SCALE GENOMIC DNA]</scope>
    <source>
        <strain evidence="2 3">JCM32116</strain>
    </source>
</reference>
<evidence type="ECO:0000256" key="1">
    <source>
        <dbReference type="SAM" id="Phobius"/>
    </source>
</evidence>
<dbReference type="KEGG" id="scas:SACC_20570"/>
<proteinExistence type="predicted"/>
<evidence type="ECO:0000313" key="3">
    <source>
        <dbReference type="Proteomes" id="UP001319921"/>
    </source>
</evidence>
<gene>
    <name evidence="2" type="ORF">SACC_20570</name>
</gene>
<accession>A0AAQ4CTA9</accession>
<dbReference type="AlphaFoldDB" id="A0AAQ4CTA9"/>
<organism evidence="2 3">
    <name type="scientific">Saccharolobus caldissimus</name>
    <dbReference type="NCBI Taxonomy" id="1702097"/>
    <lineage>
        <taxon>Archaea</taxon>
        <taxon>Thermoproteota</taxon>
        <taxon>Thermoprotei</taxon>
        <taxon>Sulfolobales</taxon>
        <taxon>Sulfolobaceae</taxon>
        <taxon>Saccharolobus</taxon>
    </lineage>
</organism>
<keyword evidence="1" id="KW-0812">Transmembrane</keyword>
<dbReference type="EMBL" id="AP025226">
    <property type="protein sequence ID" value="BDB99040.1"/>
    <property type="molecule type" value="Genomic_DNA"/>
</dbReference>